<dbReference type="EMBL" id="AMPZ03000002">
    <property type="protein sequence ID" value="KAH9589479.1"/>
    <property type="molecule type" value="Genomic_DNA"/>
</dbReference>
<dbReference type="CTD" id="24592534"/>
<protein>
    <submittedName>
        <fullName evidence="2">Uncharacterized protein</fullName>
    </submittedName>
</protein>
<sequence length="129" mass="14623">MMNNFQSMIDIDTTPLSGERMGGMTAFNSLSDLEESFDELIRLFNSACKEAKSIHTSLSEPIFDYSRQFTSDIVHQKSQNNHHHNNISNNETKLISFQDPPYHTTLRTDSLKGSSGTSRTNKFSIICNE</sequence>
<evidence type="ECO:0000313" key="3">
    <source>
        <dbReference type="Proteomes" id="UP000471633"/>
    </source>
</evidence>
<reference evidence="2" key="3">
    <citation type="submission" date="2021-06" db="EMBL/GenBank/DDBJ databases">
        <title>Chromosome-level genome assembly for S. haematobium.</title>
        <authorList>
            <person name="Stroehlein A.J."/>
        </authorList>
    </citation>
    <scope>NUCLEOTIDE SEQUENCE</scope>
</reference>
<gene>
    <name evidence="2" type="ORF">MS3_00002536</name>
</gene>
<name>A0A922LLR6_SCHHA</name>
<dbReference type="Proteomes" id="UP000471633">
    <property type="component" value="Unassembled WGS sequence"/>
</dbReference>
<feature type="compositionally biased region" description="Polar residues" evidence="1">
    <location>
        <begin position="106"/>
        <end position="123"/>
    </location>
</feature>
<dbReference type="RefSeq" id="XP_051070085.1">
    <property type="nucleotide sequence ID" value="XM_051210135.1"/>
</dbReference>
<reference evidence="2" key="1">
    <citation type="journal article" date="2012" name="Nat. Genet.">
        <title>Whole-genome sequence of Schistosoma haematobium.</title>
        <authorList>
            <person name="Young N.D."/>
            <person name="Jex A.R."/>
            <person name="Li B."/>
            <person name="Liu S."/>
            <person name="Yang L."/>
            <person name="Xiong Z."/>
            <person name="Li Y."/>
            <person name="Cantacessi C."/>
            <person name="Hall R.S."/>
            <person name="Xu X."/>
            <person name="Chen F."/>
            <person name="Wu X."/>
            <person name="Zerlotini A."/>
            <person name="Oliveira G."/>
            <person name="Hofmann A."/>
            <person name="Zhang G."/>
            <person name="Fang X."/>
            <person name="Kang Y."/>
            <person name="Campbell B.E."/>
            <person name="Loukas A."/>
            <person name="Ranganathan S."/>
            <person name="Rollinson D."/>
            <person name="Rinaldi G."/>
            <person name="Brindley P.J."/>
            <person name="Yang H."/>
            <person name="Wang J."/>
            <person name="Wang J."/>
            <person name="Gasser R.B."/>
        </authorList>
    </citation>
    <scope>NUCLEOTIDE SEQUENCE</scope>
</reference>
<feature type="region of interest" description="Disordered" evidence="1">
    <location>
        <begin position="106"/>
        <end position="129"/>
    </location>
</feature>
<comment type="caution">
    <text evidence="2">The sequence shown here is derived from an EMBL/GenBank/DDBJ whole genome shotgun (WGS) entry which is preliminary data.</text>
</comment>
<proteinExistence type="predicted"/>
<dbReference type="GeneID" id="24592534"/>
<dbReference type="AlphaFoldDB" id="A0A922LLR6"/>
<keyword evidence="3" id="KW-1185">Reference proteome</keyword>
<reference evidence="2" key="2">
    <citation type="journal article" date="2019" name="Gigascience">
        <title>High-quality Schistosoma haematobium genome achieved by single-molecule and long-range sequencing.</title>
        <authorList>
            <person name="Stroehlein A.J."/>
            <person name="Korhonen P.K."/>
            <person name="Chong T.M."/>
            <person name="Lim Y.L."/>
            <person name="Chan K.G."/>
            <person name="Webster B."/>
            <person name="Rollinson D."/>
            <person name="Brindley P.J."/>
            <person name="Gasser R.B."/>
            <person name="Young N.D."/>
        </authorList>
    </citation>
    <scope>NUCLEOTIDE SEQUENCE</scope>
</reference>
<accession>A0A922LLR6</accession>
<reference evidence="2" key="4">
    <citation type="journal article" date="2022" name="PLoS Pathog.">
        <title>Chromosome-level genome of Schistosoma haematobium underpins genome-wide explorations of molecular variation.</title>
        <authorList>
            <person name="Stroehlein A.J."/>
            <person name="Korhonen P.K."/>
            <person name="Lee V.V."/>
            <person name="Ralph S.A."/>
            <person name="Mentink-Kane M."/>
            <person name="You H."/>
            <person name="McManus D.P."/>
            <person name="Tchuente L.T."/>
            <person name="Stothard J.R."/>
            <person name="Kaur P."/>
            <person name="Dudchenko O."/>
            <person name="Aiden E.L."/>
            <person name="Yang B."/>
            <person name="Yang H."/>
            <person name="Emery A.M."/>
            <person name="Webster B.L."/>
            <person name="Brindley P.J."/>
            <person name="Rollinson D."/>
            <person name="Chang B.C.H."/>
            <person name="Gasser R.B."/>
            <person name="Young N.D."/>
        </authorList>
    </citation>
    <scope>NUCLEOTIDE SEQUENCE</scope>
</reference>
<evidence type="ECO:0000313" key="2">
    <source>
        <dbReference type="EMBL" id="KAH9589479.1"/>
    </source>
</evidence>
<organism evidence="2 3">
    <name type="scientific">Schistosoma haematobium</name>
    <name type="common">Blood fluke</name>
    <dbReference type="NCBI Taxonomy" id="6185"/>
    <lineage>
        <taxon>Eukaryota</taxon>
        <taxon>Metazoa</taxon>
        <taxon>Spiralia</taxon>
        <taxon>Lophotrochozoa</taxon>
        <taxon>Platyhelminthes</taxon>
        <taxon>Trematoda</taxon>
        <taxon>Digenea</taxon>
        <taxon>Strigeidida</taxon>
        <taxon>Schistosomatoidea</taxon>
        <taxon>Schistosomatidae</taxon>
        <taxon>Schistosoma</taxon>
    </lineage>
</organism>
<evidence type="ECO:0000256" key="1">
    <source>
        <dbReference type="SAM" id="MobiDB-lite"/>
    </source>
</evidence>